<keyword evidence="4" id="KW-0723">Serine/threonine-protein kinase</keyword>
<keyword evidence="6" id="KW-0547">Nucleotide-binding</keyword>
<evidence type="ECO:0000256" key="10">
    <source>
        <dbReference type="SAM" id="Coils"/>
    </source>
</evidence>
<reference evidence="14" key="1">
    <citation type="journal article" date="2020" name="bioRxiv">
        <title>Hybrid origin of Populus tomentosa Carr. identified through genome sequencing and phylogenomic analysis.</title>
        <authorList>
            <person name="An X."/>
            <person name="Gao K."/>
            <person name="Chen Z."/>
            <person name="Li J."/>
            <person name="Yang X."/>
            <person name="Yang X."/>
            <person name="Zhou J."/>
            <person name="Guo T."/>
            <person name="Zhao T."/>
            <person name="Huang S."/>
            <person name="Miao D."/>
            <person name="Khan W.U."/>
            <person name="Rao P."/>
            <person name="Ye M."/>
            <person name="Lei B."/>
            <person name="Liao W."/>
            <person name="Wang J."/>
            <person name="Ji L."/>
            <person name="Li Y."/>
            <person name="Guo B."/>
            <person name="Mustafa N.S."/>
            <person name="Li S."/>
            <person name="Yun Q."/>
            <person name="Keller S.R."/>
            <person name="Mao J."/>
            <person name="Zhang R."/>
            <person name="Strauss S.H."/>
        </authorList>
    </citation>
    <scope>NUCLEOTIDE SEQUENCE</scope>
    <source>
        <strain evidence="14">GM15</strain>
        <tissue evidence="14">Leaf</tissue>
    </source>
</reference>
<evidence type="ECO:0000256" key="6">
    <source>
        <dbReference type="ARBA" id="ARBA00022741"/>
    </source>
</evidence>
<dbReference type="AlphaFoldDB" id="A0A8X8AJ67"/>
<feature type="region of interest" description="Disordered" evidence="11">
    <location>
        <begin position="37"/>
        <end position="57"/>
    </location>
</feature>
<evidence type="ECO:0000256" key="7">
    <source>
        <dbReference type="ARBA" id="ARBA00022777"/>
    </source>
</evidence>
<feature type="coiled-coil region" evidence="10">
    <location>
        <begin position="406"/>
        <end position="468"/>
    </location>
</feature>
<keyword evidence="5" id="KW-0808">Transferase</keyword>
<dbReference type="PANTHER" id="PTHR45647:SF43">
    <property type="entry name" value="OS10G0100500 PROTEIN"/>
    <property type="match status" value="1"/>
</dbReference>
<evidence type="ECO:0000256" key="2">
    <source>
        <dbReference type="ARBA" id="ARBA00003861"/>
    </source>
</evidence>
<evidence type="ECO:0000256" key="9">
    <source>
        <dbReference type="ARBA" id="ARBA00022840"/>
    </source>
</evidence>
<gene>
    <name evidence="14" type="ORF">POTOM_005406</name>
</gene>
<dbReference type="CDD" id="cd01989">
    <property type="entry name" value="USP_STK_Ubox_N"/>
    <property type="match status" value="1"/>
</dbReference>
<dbReference type="InterPro" id="IPR001245">
    <property type="entry name" value="Ser-Thr/Tyr_kinase_cat_dom"/>
</dbReference>
<comment type="catalytic activity">
    <reaction evidence="1">
        <text>S-ubiquitinyl-[E2 ubiquitin-conjugating enzyme]-L-cysteine + [acceptor protein]-L-lysine = [E2 ubiquitin-conjugating enzyme]-L-cysteine + N(6)-ubiquitinyl-[acceptor protein]-L-lysine.</text>
        <dbReference type="EC" id="2.3.2.27"/>
    </reaction>
</comment>
<keyword evidence="9" id="KW-0067">ATP-binding</keyword>
<keyword evidence="15" id="KW-1185">Reference proteome</keyword>
<dbReference type="Proteomes" id="UP000886885">
    <property type="component" value="Chromosome 1D"/>
</dbReference>
<accession>A0A8X8AJ67</accession>
<name>A0A8X8AJ67_POPTO</name>
<keyword evidence="8" id="KW-0833">Ubl conjugation pathway</keyword>
<dbReference type="Pfam" id="PF07714">
    <property type="entry name" value="PK_Tyr_Ser-Thr"/>
    <property type="match status" value="1"/>
</dbReference>
<dbReference type="SMART" id="SM00504">
    <property type="entry name" value="Ubox"/>
    <property type="match status" value="1"/>
</dbReference>
<comment type="caution">
    <text evidence="14">The sequence shown here is derived from an EMBL/GenBank/DDBJ whole genome shotgun (WGS) entry which is preliminary data.</text>
</comment>
<dbReference type="GO" id="GO:0005524">
    <property type="term" value="F:ATP binding"/>
    <property type="evidence" value="ECO:0007669"/>
    <property type="project" value="UniProtKB-KW"/>
</dbReference>
<dbReference type="FunFam" id="3.30.200.20:FF:000039">
    <property type="entry name" value="receptor-like protein kinase FERONIA"/>
    <property type="match status" value="1"/>
</dbReference>
<keyword evidence="7" id="KW-0418">Kinase</keyword>
<dbReference type="CDD" id="cd16655">
    <property type="entry name" value="RING-Ubox_WDSUB1-like"/>
    <property type="match status" value="1"/>
</dbReference>
<evidence type="ECO:0000259" key="12">
    <source>
        <dbReference type="PROSITE" id="PS50011"/>
    </source>
</evidence>
<keyword evidence="10" id="KW-0175">Coiled coil</keyword>
<evidence type="ECO:0000256" key="11">
    <source>
        <dbReference type="SAM" id="MobiDB-lite"/>
    </source>
</evidence>
<dbReference type="PANTHER" id="PTHR45647">
    <property type="entry name" value="OS02G0152300 PROTEIN"/>
    <property type="match status" value="1"/>
</dbReference>
<dbReference type="PROSITE" id="PS00108">
    <property type="entry name" value="PROTEIN_KINASE_ST"/>
    <property type="match status" value="1"/>
</dbReference>
<dbReference type="EC" id="2.3.2.27" evidence="3"/>
<protein>
    <recommendedName>
        <fullName evidence="3">RING-type E3 ubiquitin transferase</fullName>
        <ecNumber evidence="3">2.3.2.27</ecNumber>
    </recommendedName>
</protein>
<evidence type="ECO:0000256" key="4">
    <source>
        <dbReference type="ARBA" id="ARBA00022527"/>
    </source>
</evidence>
<dbReference type="GO" id="GO:0004674">
    <property type="term" value="F:protein serine/threonine kinase activity"/>
    <property type="evidence" value="ECO:0007669"/>
    <property type="project" value="UniProtKB-KW"/>
</dbReference>
<dbReference type="PROSITE" id="PS50011">
    <property type="entry name" value="PROTEIN_KINASE_DOM"/>
    <property type="match status" value="1"/>
</dbReference>
<evidence type="ECO:0000256" key="1">
    <source>
        <dbReference type="ARBA" id="ARBA00000900"/>
    </source>
</evidence>
<sequence>MVKKISLMTRPLLPNPVTHRNTQSSISLSSLSSKIELLNPAHPPHHNPNPNSHSVGFGFGPNGMLSSQLPDIAEEISSERVYVALGNSIEKAVSLLNWVFESLGTRQICLLHVHRPSPLIPTLLGKLPASQANAEVVSAYRREENERTKKLFDYYLIICRRAKVCYLPDQISVHVGEWYFNVAWKVILTSLNWKMLIVQVEATIVTIESDQVHKGIVELVNRHGVRKLVMGAVKESCMKVKKSSCKENYAAKHAPLFCEIWFINKGKCIWTREASENSNPLQGSFSSTRSSCASGCISTEMRVSSGSDPKVEEESSYSHIEEVSLEAEALGNEAFEELLKCKTLELEAMEAFSKSVNSGGDCKLVVNSLCAQHVLNLLGRNFNILVHLTPEVKIYESALVHEVKLRKEAEDALNNTIQDQEKLLTEKDEVARKLERTMRNVSFLDIRAQEANRRCEEASGELKLIQTSILSLRHEEQRIRRQKMEAVHWLERWRSPGQAGTANCNGFLGITEELPELAEFSLSDLQTATCNFSESFKLGQGGCGQVYKGEMLGRTVAIKRLHPNNMQGQSEFQKEVQVLGKLQHPHLVTLLGACPEAWSLVYEYLPNGSLQDRLFQKSNIAPLTWKIRTRIIAEISSALCFLHSSKPEKIVHGDLKPQNILLNSELSCKICEFGICRLVTEDSLYQPSFRWSTIPKGSFPYTDPEFQRIGVLTPKSDIYAFGVIILQLLTGKPPAGLVVEVRRTRKLASILDPSAEWPMIVARRLVDLALQFCELSSRGRPDLTPTLVRELEQLHVSEERPVPSFFLCPILQEIMHDPQVAADGFTYEGEALRGWLANGRETSPMTNLRLDHLHLTPNHALRLAIQDWLCKY</sequence>
<comment type="function">
    <text evidence="2">Functions as an E3 ubiquitin ligase.</text>
</comment>
<dbReference type="PROSITE" id="PS51698">
    <property type="entry name" value="U_BOX"/>
    <property type="match status" value="1"/>
</dbReference>
<feature type="domain" description="U-box" evidence="13">
    <location>
        <begin position="801"/>
        <end position="872"/>
    </location>
</feature>
<dbReference type="InterPro" id="IPR008271">
    <property type="entry name" value="Ser/Thr_kinase_AS"/>
</dbReference>
<dbReference type="InterPro" id="IPR003613">
    <property type="entry name" value="Ubox_domain"/>
</dbReference>
<evidence type="ECO:0000256" key="8">
    <source>
        <dbReference type="ARBA" id="ARBA00022786"/>
    </source>
</evidence>
<organism evidence="14 15">
    <name type="scientific">Populus tomentosa</name>
    <name type="common">Chinese white poplar</name>
    <dbReference type="NCBI Taxonomy" id="118781"/>
    <lineage>
        <taxon>Eukaryota</taxon>
        <taxon>Viridiplantae</taxon>
        <taxon>Streptophyta</taxon>
        <taxon>Embryophyta</taxon>
        <taxon>Tracheophyta</taxon>
        <taxon>Spermatophyta</taxon>
        <taxon>Magnoliopsida</taxon>
        <taxon>eudicotyledons</taxon>
        <taxon>Gunneridae</taxon>
        <taxon>Pentapetalae</taxon>
        <taxon>rosids</taxon>
        <taxon>fabids</taxon>
        <taxon>Malpighiales</taxon>
        <taxon>Salicaceae</taxon>
        <taxon>Saliceae</taxon>
        <taxon>Populus</taxon>
    </lineage>
</organism>
<dbReference type="InterPro" id="IPR000719">
    <property type="entry name" value="Prot_kinase_dom"/>
</dbReference>
<dbReference type="EMBL" id="JAAWWB010000002">
    <property type="protein sequence ID" value="KAG6789314.1"/>
    <property type="molecule type" value="Genomic_DNA"/>
</dbReference>
<evidence type="ECO:0000259" key="13">
    <source>
        <dbReference type="PROSITE" id="PS51698"/>
    </source>
</evidence>
<evidence type="ECO:0000256" key="3">
    <source>
        <dbReference type="ARBA" id="ARBA00012483"/>
    </source>
</evidence>
<evidence type="ECO:0000256" key="5">
    <source>
        <dbReference type="ARBA" id="ARBA00022679"/>
    </source>
</evidence>
<proteinExistence type="predicted"/>
<feature type="domain" description="Protein kinase" evidence="12">
    <location>
        <begin position="532"/>
        <end position="794"/>
    </location>
</feature>
<dbReference type="Pfam" id="PF04564">
    <property type="entry name" value="U-box"/>
    <property type="match status" value="1"/>
</dbReference>
<dbReference type="SMART" id="SM00220">
    <property type="entry name" value="S_TKc"/>
    <property type="match status" value="1"/>
</dbReference>
<dbReference type="GO" id="GO:0016567">
    <property type="term" value="P:protein ubiquitination"/>
    <property type="evidence" value="ECO:0007669"/>
    <property type="project" value="InterPro"/>
</dbReference>
<dbReference type="OrthoDB" id="4062651at2759"/>
<dbReference type="InterPro" id="IPR051348">
    <property type="entry name" value="U-box_ubiquitin_ligases"/>
</dbReference>
<dbReference type="GO" id="GO:0061630">
    <property type="term" value="F:ubiquitin protein ligase activity"/>
    <property type="evidence" value="ECO:0007669"/>
    <property type="project" value="UniProtKB-EC"/>
</dbReference>
<evidence type="ECO:0000313" key="15">
    <source>
        <dbReference type="Proteomes" id="UP000886885"/>
    </source>
</evidence>
<evidence type="ECO:0000313" key="14">
    <source>
        <dbReference type="EMBL" id="KAG6789314.1"/>
    </source>
</evidence>